<sequence>MEKPKWTVNAYKKDNGEEPAVEFLKSLPPKERAKVLRTIQLLGEFGPTLRMPHRRPIEKDIYELRTILGSNIFRMFHFHYENGEFILLNGFRKKTGKTPQGEIDRAKRYRDDYLRQKGRDST</sequence>
<dbReference type="Pfam" id="PF05973">
    <property type="entry name" value="Gp49"/>
    <property type="match status" value="1"/>
</dbReference>
<dbReference type="InterPro" id="IPR009241">
    <property type="entry name" value="HigB-like"/>
</dbReference>
<evidence type="ECO:0000313" key="3">
    <source>
        <dbReference type="Proteomes" id="UP001597109"/>
    </source>
</evidence>
<comment type="caution">
    <text evidence="2">The sequence shown here is derived from an EMBL/GenBank/DDBJ whole genome shotgun (WGS) entry which is preliminary data.</text>
</comment>
<evidence type="ECO:0000313" key="2">
    <source>
        <dbReference type="EMBL" id="MFD1031776.1"/>
    </source>
</evidence>
<evidence type="ECO:0000256" key="1">
    <source>
        <dbReference type="SAM" id="MobiDB-lite"/>
    </source>
</evidence>
<feature type="region of interest" description="Disordered" evidence="1">
    <location>
        <begin position="95"/>
        <end position="122"/>
    </location>
</feature>
<dbReference type="Proteomes" id="UP001597109">
    <property type="component" value="Unassembled WGS sequence"/>
</dbReference>
<protein>
    <submittedName>
        <fullName evidence="2">Type II toxin-antitoxin system RelE/ParE family toxin</fullName>
    </submittedName>
</protein>
<reference evidence="3" key="1">
    <citation type="journal article" date="2019" name="Int. J. Syst. Evol. Microbiol.">
        <title>The Global Catalogue of Microorganisms (GCM) 10K type strain sequencing project: providing services to taxonomists for standard genome sequencing and annotation.</title>
        <authorList>
            <consortium name="The Broad Institute Genomics Platform"/>
            <consortium name="The Broad Institute Genome Sequencing Center for Infectious Disease"/>
            <person name="Wu L."/>
            <person name="Ma J."/>
        </authorList>
    </citation>
    <scope>NUCLEOTIDE SEQUENCE [LARGE SCALE GENOMIC DNA]</scope>
    <source>
        <strain evidence="3">CCUG 56756</strain>
    </source>
</reference>
<gene>
    <name evidence="2" type="ORF">ACFQ1X_10085</name>
</gene>
<feature type="compositionally biased region" description="Basic and acidic residues" evidence="1">
    <location>
        <begin position="102"/>
        <end position="122"/>
    </location>
</feature>
<keyword evidence="3" id="KW-1185">Reference proteome</keyword>
<proteinExistence type="predicted"/>
<dbReference type="EMBL" id="JBHTKI010000013">
    <property type="protein sequence ID" value="MFD1031776.1"/>
    <property type="molecule type" value="Genomic_DNA"/>
</dbReference>
<accession>A0ABW3LDL4</accession>
<name>A0ABW3LDL4_9BACL</name>
<organism evidence="2 3">
    <name type="scientific">Metaplanococcus flavidus</name>
    <dbReference type="NCBI Taxonomy" id="569883"/>
    <lineage>
        <taxon>Bacteria</taxon>
        <taxon>Bacillati</taxon>
        <taxon>Bacillota</taxon>
        <taxon>Bacilli</taxon>
        <taxon>Bacillales</taxon>
        <taxon>Caryophanaceae</taxon>
        <taxon>Metaplanococcus</taxon>
    </lineage>
</organism>